<keyword evidence="1" id="KW-0812">Transmembrane</keyword>
<comment type="caution">
    <text evidence="2">The sequence shown here is derived from an EMBL/GenBank/DDBJ whole genome shotgun (WGS) entry which is preliminary data.</text>
</comment>
<keyword evidence="3" id="KW-1185">Reference proteome</keyword>
<dbReference type="Proteomes" id="UP000605568">
    <property type="component" value="Unassembled WGS sequence"/>
</dbReference>
<feature type="transmembrane region" description="Helical" evidence="1">
    <location>
        <begin position="33"/>
        <end position="51"/>
    </location>
</feature>
<organism evidence="2 3">
    <name type="scientific">Lentzea cavernae</name>
    <dbReference type="NCBI Taxonomy" id="2020703"/>
    <lineage>
        <taxon>Bacteria</taxon>
        <taxon>Bacillati</taxon>
        <taxon>Actinomycetota</taxon>
        <taxon>Actinomycetes</taxon>
        <taxon>Pseudonocardiales</taxon>
        <taxon>Pseudonocardiaceae</taxon>
        <taxon>Lentzea</taxon>
    </lineage>
</organism>
<accession>A0ABQ3M4Q0</accession>
<evidence type="ECO:0000313" key="2">
    <source>
        <dbReference type="EMBL" id="GHH32487.1"/>
    </source>
</evidence>
<keyword evidence="1" id="KW-1133">Transmembrane helix</keyword>
<keyword evidence="1" id="KW-0472">Membrane</keyword>
<proteinExistence type="predicted"/>
<gene>
    <name evidence="2" type="ORF">GCM10017774_13470</name>
</gene>
<dbReference type="RefSeq" id="WP_191296700.1">
    <property type="nucleotide sequence ID" value="NZ_BNAR01000002.1"/>
</dbReference>
<evidence type="ECO:0000313" key="3">
    <source>
        <dbReference type="Proteomes" id="UP000605568"/>
    </source>
</evidence>
<sequence length="56" mass="6002">MLRNKPQAAAVLGLVVTGIVLGAIVGLLDVPKAWTYVVVAIFAAIAVALMMRRFHR</sequence>
<reference evidence="3" key="1">
    <citation type="journal article" date="2019" name="Int. J. Syst. Evol. Microbiol.">
        <title>The Global Catalogue of Microorganisms (GCM) 10K type strain sequencing project: providing services to taxonomists for standard genome sequencing and annotation.</title>
        <authorList>
            <consortium name="The Broad Institute Genomics Platform"/>
            <consortium name="The Broad Institute Genome Sequencing Center for Infectious Disease"/>
            <person name="Wu L."/>
            <person name="Ma J."/>
        </authorList>
    </citation>
    <scope>NUCLEOTIDE SEQUENCE [LARGE SCALE GENOMIC DNA]</scope>
    <source>
        <strain evidence="3">CGMCC 4.7367</strain>
    </source>
</reference>
<feature type="transmembrane region" description="Helical" evidence="1">
    <location>
        <begin position="7"/>
        <end position="27"/>
    </location>
</feature>
<evidence type="ECO:0000256" key="1">
    <source>
        <dbReference type="SAM" id="Phobius"/>
    </source>
</evidence>
<evidence type="ECO:0008006" key="4">
    <source>
        <dbReference type="Google" id="ProtNLM"/>
    </source>
</evidence>
<dbReference type="EMBL" id="BNAR01000002">
    <property type="protein sequence ID" value="GHH32487.1"/>
    <property type="molecule type" value="Genomic_DNA"/>
</dbReference>
<name>A0ABQ3M4Q0_9PSEU</name>
<protein>
    <recommendedName>
        <fullName evidence="4">PEP-CTERM protein-sorting domain-containing protein</fullName>
    </recommendedName>
</protein>